<dbReference type="AlphaFoldDB" id="A0AAD7G9N2"/>
<reference evidence="1" key="1">
    <citation type="submission" date="2023-03" db="EMBL/GenBank/DDBJ databases">
        <title>Massive genome expansion in bonnet fungi (Mycena s.s.) driven by repeated elements and novel gene families across ecological guilds.</title>
        <authorList>
            <consortium name="Lawrence Berkeley National Laboratory"/>
            <person name="Harder C.B."/>
            <person name="Miyauchi S."/>
            <person name="Viragh M."/>
            <person name="Kuo A."/>
            <person name="Thoen E."/>
            <person name="Andreopoulos B."/>
            <person name="Lu D."/>
            <person name="Skrede I."/>
            <person name="Drula E."/>
            <person name="Henrissat B."/>
            <person name="Morin E."/>
            <person name="Kohler A."/>
            <person name="Barry K."/>
            <person name="LaButti K."/>
            <person name="Morin E."/>
            <person name="Salamov A."/>
            <person name="Lipzen A."/>
            <person name="Mereny Z."/>
            <person name="Hegedus B."/>
            <person name="Baldrian P."/>
            <person name="Stursova M."/>
            <person name="Weitz H."/>
            <person name="Taylor A."/>
            <person name="Grigoriev I.V."/>
            <person name="Nagy L.G."/>
            <person name="Martin F."/>
            <person name="Kauserud H."/>
        </authorList>
    </citation>
    <scope>NUCLEOTIDE SEQUENCE</scope>
    <source>
        <strain evidence="1">CBHHK067</strain>
    </source>
</reference>
<keyword evidence="2" id="KW-1185">Reference proteome</keyword>
<evidence type="ECO:0000313" key="2">
    <source>
        <dbReference type="Proteomes" id="UP001221757"/>
    </source>
</evidence>
<sequence length="53" mass="5876">KIASITADSATNNNVMTAVFSARLPAFGGERHRTRCFDHIINLVAKSFLHLFD</sequence>
<proteinExistence type="predicted"/>
<evidence type="ECO:0000313" key="1">
    <source>
        <dbReference type="EMBL" id="KAJ7681443.1"/>
    </source>
</evidence>
<dbReference type="Proteomes" id="UP001221757">
    <property type="component" value="Unassembled WGS sequence"/>
</dbReference>
<accession>A0AAD7G9N2</accession>
<organism evidence="1 2">
    <name type="scientific">Mycena rosella</name>
    <name type="common">Pink bonnet</name>
    <name type="synonym">Agaricus rosellus</name>
    <dbReference type="NCBI Taxonomy" id="1033263"/>
    <lineage>
        <taxon>Eukaryota</taxon>
        <taxon>Fungi</taxon>
        <taxon>Dikarya</taxon>
        <taxon>Basidiomycota</taxon>
        <taxon>Agaricomycotina</taxon>
        <taxon>Agaricomycetes</taxon>
        <taxon>Agaricomycetidae</taxon>
        <taxon>Agaricales</taxon>
        <taxon>Marasmiineae</taxon>
        <taxon>Mycenaceae</taxon>
        <taxon>Mycena</taxon>
    </lineage>
</organism>
<name>A0AAD7G9N2_MYCRO</name>
<dbReference type="EMBL" id="JARKIE010000118">
    <property type="protein sequence ID" value="KAJ7681443.1"/>
    <property type="molecule type" value="Genomic_DNA"/>
</dbReference>
<protein>
    <submittedName>
        <fullName evidence="1">Uncharacterized protein</fullName>
    </submittedName>
</protein>
<feature type="non-terminal residue" evidence="1">
    <location>
        <position position="53"/>
    </location>
</feature>
<comment type="caution">
    <text evidence="1">The sequence shown here is derived from an EMBL/GenBank/DDBJ whole genome shotgun (WGS) entry which is preliminary data.</text>
</comment>
<gene>
    <name evidence="1" type="ORF">B0H17DRAFT_845870</name>
</gene>
<feature type="non-terminal residue" evidence="1">
    <location>
        <position position="1"/>
    </location>
</feature>